<dbReference type="Pfam" id="PF11822">
    <property type="entry name" value="BTB_SANBR"/>
    <property type="match status" value="1"/>
</dbReference>
<feature type="region of interest" description="Disordered" evidence="1">
    <location>
        <begin position="129"/>
        <end position="159"/>
    </location>
</feature>
<protein>
    <recommendedName>
        <fullName evidence="2">WRKY domain-containing protein</fullName>
    </recommendedName>
</protein>
<sequence>MMSVTPKLHRKLKTSKHATVSLDSLLGLLSSAYGIEELDSAVLFDKNKVNWKNLSVENLKAIVKKEETGDEQRKESEKISVSTSTTSLKKNKGSGREIDVTLVSIKSLESFKQAVDKSGSDINATDITKIEATEDGKQTTDEKAEEDMKQTDQNSNEDCNNMDIKEQPIICGFFIDDINQKLVFDIQFTKKTKKSEMIPDFNFNEPEVCINVTDISKRATSCVKLTKSCLVSNFQYFAEVDKEYGLENLDVALECNLNVFQWIVQWVKADIVMCKPNLNVSILKNILSMAYHLRVENLLEECLDYFHANCENALGNDNDIEYVFDDELLSKYTSWISNSELDEMNDNFSSFKMKMFCSLIKFLVDPNPSTTVGHFSSLATIFQCGNCDKFLQKNMVDYITCRSDCMHMDYNGELKPHHEQSSSWDLSRYVELMFEELGSWRLVYWRLWGMCHFLTCNECHLPYPLSQSDWCPYHTTEVEYFPMNSNLFYPIGMYQCCGEKAFRFNTLQPYGGCKFRSHTPRLDSEERIRIFEIFLKHKHYISIQPVENVGPKKFVKLLKRNSDVLTLQDDTHVDSFWWQGVLLAPKVKKDYSVIPMNVLNHVRNRPQENKCLKICKPLSFESQVHFGVMPSSTTILVVEKTMSENETMRCKKNKAKSSVRKVKSNMVAGTGVKLKKKKSVCSYQPTESVWSNCETNKDNQDNQRDFEEIAMRSLVNMLTPEFQGFTGDPVAGSYLRLEAQWWQEHSGDARSGKNS</sequence>
<dbReference type="InterPro" id="IPR003657">
    <property type="entry name" value="WRKY_dom"/>
</dbReference>
<feature type="non-terminal residue" evidence="3">
    <location>
        <position position="755"/>
    </location>
</feature>
<proteinExistence type="predicted"/>
<reference evidence="3" key="1">
    <citation type="submission" date="2015-11" db="EMBL/GenBank/DDBJ databases">
        <title>De novo transcriptome assembly of four potential Pierce s Disease insect vectors from Arizona vineyards.</title>
        <authorList>
            <person name="Tassone E.E."/>
        </authorList>
    </citation>
    <scope>NUCLEOTIDE SEQUENCE</scope>
</reference>
<dbReference type="GO" id="GO:0003700">
    <property type="term" value="F:DNA-binding transcription factor activity"/>
    <property type="evidence" value="ECO:0007669"/>
    <property type="project" value="InterPro"/>
</dbReference>
<organism evidence="3">
    <name type="scientific">Homalodisca liturata</name>
    <dbReference type="NCBI Taxonomy" id="320908"/>
    <lineage>
        <taxon>Eukaryota</taxon>
        <taxon>Metazoa</taxon>
        <taxon>Ecdysozoa</taxon>
        <taxon>Arthropoda</taxon>
        <taxon>Hexapoda</taxon>
        <taxon>Insecta</taxon>
        <taxon>Pterygota</taxon>
        <taxon>Neoptera</taxon>
        <taxon>Paraneoptera</taxon>
        <taxon>Hemiptera</taxon>
        <taxon>Auchenorrhyncha</taxon>
        <taxon>Membracoidea</taxon>
        <taxon>Cicadellidae</taxon>
        <taxon>Cicadellinae</taxon>
        <taxon>Proconiini</taxon>
        <taxon>Homalodisca</taxon>
    </lineage>
</organism>
<dbReference type="GO" id="GO:0043565">
    <property type="term" value="F:sequence-specific DNA binding"/>
    <property type="evidence" value="ECO:0007669"/>
    <property type="project" value="InterPro"/>
</dbReference>
<dbReference type="EMBL" id="GECU01000374">
    <property type="protein sequence ID" value="JAT07333.1"/>
    <property type="molecule type" value="Transcribed_RNA"/>
</dbReference>
<evidence type="ECO:0000313" key="3">
    <source>
        <dbReference type="EMBL" id="JAT07333.1"/>
    </source>
</evidence>
<feature type="domain" description="WRKY" evidence="2">
    <location>
        <begin position="489"/>
        <end position="542"/>
    </location>
</feature>
<dbReference type="PANTHER" id="PTHR20946:SF0">
    <property type="entry name" value="SANT AND BTB DOMAIN REGULATOR OF CLASS SWITCH RECOMBINATION"/>
    <property type="match status" value="1"/>
</dbReference>
<name>A0A1B6K799_9HEMI</name>
<accession>A0A1B6K799</accession>
<dbReference type="AlphaFoldDB" id="A0A1B6K799"/>
<evidence type="ECO:0000256" key="1">
    <source>
        <dbReference type="SAM" id="MobiDB-lite"/>
    </source>
</evidence>
<evidence type="ECO:0000259" key="2">
    <source>
        <dbReference type="PROSITE" id="PS50811"/>
    </source>
</evidence>
<dbReference type="InterPro" id="IPR021777">
    <property type="entry name" value="SANBR_BTB"/>
</dbReference>
<dbReference type="InterPro" id="IPR045902">
    <property type="entry name" value="SANBR-like"/>
</dbReference>
<dbReference type="PANTHER" id="PTHR20946">
    <property type="entry name" value="SANT AND BTB DOMAIN REGULATOR OF CLASS SWITCH RECOMBINATION"/>
    <property type="match status" value="1"/>
</dbReference>
<gene>
    <name evidence="3" type="ORF">g.4654</name>
</gene>
<dbReference type="PROSITE" id="PS50811">
    <property type="entry name" value="WRKY"/>
    <property type="match status" value="1"/>
</dbReference>
<feature type="compositionally biased region" description="Basic and acidic residues" evidence="1">
    <location>
        <begin position="129"/>
        <end position="150"/>
    </location>
</feature>